<dbReference type="FunFam" id="3.40.50.300:FF:000429">
    <property type="entry name" value="Preprotein translocase subunit SecA"/>
    <property type="match status" value="1"/>
</dbReference>
<keyword evidence="2 10" id="KW-1003">Cell membrane</keyword>
<dbReference type="PRINTS" id="PR00906">
    <property type="entry name" value="SECA"/>
</dbReference>
<dbReference type="InterPro" id="IPR000185">
    <property type="entry name" value="SecA"/>
</dbReference>
<feature type="binding site" evidence="10">
    <location>
        <begin position="90"/>
        <end position="94"/>
    </location>
    <ligand>
        <name>ATP</name>
        <dbReference type="ChEBI" id="CHEBI:30616"/>
    </ligand>
</feature>
<dbReference type="SMART" id="SM00958">
    <property type="entry name" value="SecA_PP_bind"/>
    <property type="match status" value="1"/>
</dbReference>
<feature type="domain" description="Helicase ATP-binding" evidence="11">
    <location>
        <begin position="74"/>
        <end position="238"/>
    </location>
</feature>
<protein>
    <recommendedName>
        <fullName evidence="10">Protein translocase subunit SecA</fullName>
        <ecNumber evidence="10">7.4.2.8</ecNumber>
    </recommendedName>
</protein>
<dbReference type="OrthoDB" id="9805579at2"/>
<dbReference type="GO" id="GO:0005829">
    <property type="term" value="C:cytosol"/>
    <property type="evidence" value="ECO:0007669"/>
    <property type="project" value="TreeGrafter"/>
</dbReference>
<keyword evidence="5 10" id="KW-0067">ATP-binding</keyword>
<dbReference type="GO" id="GO:0005524">
    <property type="term" value="F:ATP binding"/>
    <property type="evidence" value="ECO:0007669"/>
    <property type="project" value="UniProtKB-UniRule"/>
</dbReference>
<evidence type="ECO:0000256" key="2">
    <source>
        <dbReference type="ARBA" id="ARBA00022475"/>
    </source>
</evidence>
<keyword evidence="8 10" id="KW-0811">Translocation</keyword>
<keyword evidence="7 10" id="KW-1278">Translocase</keyword>
<comment type="similarity">
    <text evidence="10">Belongs to the SecA family.</text>
</comment>
<comment type="catalytic activity">
    <reaction evidence="10">
        <text>ATP + H2O + cellular proteinSide 1 = ADP + phosphate + cellular proteinSide 2.</text>
        <dbReference type="EC" id="7.4.2.8"/>
    </reaction>
</comment>
<dbReference type="CDD" id="cd17928">
    <property type="entry name" value="DEXDc_SecA"/>
    <property type="match status" value="1"/>
</dbReference>
<dbReference type="GO" id="GO:0043952">
    <property type="term" value="P:protein transport by the Sec complex"/>
    <property type="evidence" value="ECO:0007669"/>
    <property type="project" value="TreeGrafter"/>
</dbReference>
<dbReference type="PROSITE" id="PS51196">
    <property type="entry name" value="SECA_MOTOR_DEAD"/>
    <property type="match status" value="1"/>
</dbReference>
<evidence type="ECO:0000256" key="6">
    <source>
        <dbReference type="ARBA" id="ARBA00022927"/>
    </source>
</evidence>
<dbReference type="GO" id="GO:0005886">
    <property type="term" value="C:plasma membrane"/>
    <property type="evidence" value="ECO:0007669"/>
    <property type="project" value="UniProtKB-SubCell"/>
</dbReference>
<evidence type="ECO:0000259" key="13">
    <source>
        <dbReference type="PROSITE" id="PS51196"/>
    </source>
</evidence>
<dbReference type="AlphaFoldDB" id="A0A5B9P2R2"/>
<dbReference type="InterPro" id="IPR014018">
    <property type="entry name" value="SecA_motor_DEAD"/>
</dbReference>
<dbReference type="SUPFAM" id="SSF81767">
    <property type="entry name" value="Pre-protein crosslinking domain of SecA"/>
    <property type="match status" value="1"/>
</dbReference>
<evidence type="ECO:0000256" key="7">
    <source>
        <dbReference type="ARBA" id="ARBA00022967"/>
    </source>
</evidence>
<keyword evidence="3 10" id="KW-0963">Cytoplasm</keyword>
<dbReference type="SMART" id="SM00957">
    <property type="entry name" value="SecA_DEAD"/>
    <property type="match status" value="1"/>
</dbReference>
<keyword evidence="9 10" id="KW-0472">Membrane</keyword>
<dbReference type="CDD" id="cd18803">
    <property type="entry name" value="SF2_C_secA"/>
    <property type="match status" value="1"/>
</dbReference>
<evidence type="ECO:0000256" key="1">
    <source>
        <dbReference type="ARBA" id="ARBA00022448"/>
    </source>
</evidence>
<keyword evidence="6 10" id="KW-0653">Protein transport</keyword>
<dbReference type="RefSeq" id="WP_084417224.1">
    <property type="nucleotide sequence ID" value="NZ_CP042912.1"/>
</dbReference>
<dbReference type="HAMAP" id="MF_01382">
    <property type="entry name" value="SecA"/>
    <property type="match status" value="1"/>
</dbReference>
<dbReference type="InterPro" id="IPR014001">
    <property type="entry name" value="Helicase_ATP-bd"/>
</dbReference>
<evidence type="ECO:0000259" key="12">
    <source>
        <dbReference type="PROSITE" id="PS51194"/>
    </source>
</evidence>
<dbReference type="InterPro" id="IPR044722">
    <property type="entry name" value="SecA_SF2_C"/>
</dbReference>
<dbReference type="EMBL" id="CP042912">
    <property type="protein sequence ID" value="QEG20817.1"/>
    <property type="molecule type" value="Genomic_DNA"/>
</dbReference>
<proteinExistence type="inferred from homology"/>
<feature type="binding site" evidence="10">
    <location>
        <position position="72"/>
    </location>
    <ligand>
        <name>ATP</name>
        <dbReference type="ChEBI" id="CHEBI:30616"/>
    </ligand>
</feature>
<accession>A0A5B9P2R2</accession>
<sequence>MNRALEFSLVQKIRRKAKPLADVSAEKLREAGLSLKYRASIGTAIDKLIPEAFPLVIEAIRRSLDMVPYDMQIFAAMQIAKGRVAEMKTGEGKTLTATMPAYLHALSGRGSHVVTVNDYLASRDHKLLEPVFRTLGLSSGVVTSDTEPTERKRAYRKDVTYGTAKEFGFDFLRDRLSLSSGQTRSQLLHRELNYVLVDEVDSILIDEARTPLIIGITDPEEQKLTELCFRWAAENAPQFIEERDFHYQHDKKKVELKPGGIQRLRGLPQNEGTRRVPIRKLYEYIENAIKVRRDFQLDQHYTIREGKVAIIDEFTGRIAEGRQWQRGIHQSVEAKEKLEVTPNVGSGATVTMQTFFRLYESFGGMSGTVETSSREFKKVYKKKTVVVPTHRPVIRKKLASKIFADLDSKFEAIVAETVEMTNASRAVLIGTRSVETSELLSRLLSDRGIDHEVLNANQLEREAEIIKASGEAGKVTVATNMAGRGTDFILAPKVKQAGGLHVILSEVHESQRIDWQLVGRGSRQGQPGSFRIFVSMDDDVLLQGLGPGRTGRLRRKYSSLPKKGSVNPKVFRHFQLAQRRLERKHLVDRMILLKQDKERQERHIEMGQDPYCDVVNS</sequence>
<dbReference type="InterPro" id="IPR027417">
    <property type="entry name" value="P-loop_NTPase"/>
</dbReference>
<dbReference type="Pfam" id="PF01043">
    <property type="entry name" value="SecA_PP_bind"/>
    <property type="match status" value="1"/>
</dbReference>
<dbReference type="STRING" id="980251.GCA_001642875_03033"/>
<dbReference type="Pfam" id="PF21090">
    <property type="entry name" value="P-loop_SecA"/>
    <property type="match status" value="2"/>
</dbReference>
<evidence type="ECO:0000256" key="8">
    <source>
        <dbReference type="ARBA" id="ARBA00023010"/>
    </source>
</evidence>
<dbReference type="InterPro" id="IPR011115">
    <property type="entry name" value="SecA_DEAD"/>
</dbReference>
<evidence type="ECO:0000313" key="15">
    <source>
        <dbReference type="Proteomes" id="UP000322214"/>
    </source>
</evidence>
<evidence type="ECO:0000313" key="14">
    <source>
        <dbReference type="EMBL" id="QEG20817.1"/>
    </source>
</evidence>
<dbReference type="GO" id="GO:0008564">
    <property type="term" value="F:protein-exporting ATPase activity"/>
    <property type="evidence" value="ECO:0007669"/>
    <property type="project" value="UniProtKB-EC"/>
</dbReference>
<dbReference type="Pfam" id="PF07517">
    <property type="entry name" value="SecA_DEAD"/>
    <property type="match status" value="1"/>
</dbReference>
<dbReference type="GO" id="GO:0031522">
    <property type="term" value="C:cell envelope Sec protein transport complex"/>
    <property type="evidence" value="ECO:0007669"/>
    <property type="project" value="TreeGrafter"/>
</dbReference>
<dbReference type="Gene3D" id="3.40.50.300">
    <property type="entry name" value="P-loop containing nucleotide triphosphate hydrolases"/>
    <property type="match status" value="2"/>
</dbReference>
<dbReference type="InterPro" id="IPR036670">
    <property type="entry name" value="SecA_X-link_sf"/>
</dbReference>
<dbReference type="Gene3D" id="3.90.1440.10">
    <property type="entry name" value="SecA, preprotein cross-linking domain"/>
    <property type="match status" value="1"/>
</dbReference>
<dbReference type="KEGG" id="mff:MFFC18_06680"/>
<organism evidence="14 15">
    <name type="scientific">Mariniblastus fucicola</name>
    <dbReference type="NCBI Taxonomy" id="980251"/>
    <lineage>
        <taxon>Bacteria</taxon>
        <taxon>Pseudomonadati</taxon>
        <taxon>Planctomycetota</taxon>
        <taxon>Planctomycetia</taxon>
        <taxon>Pirellulales</taxon>
        <taxon>Pirellulaceae</taxon>
        <taxon>Mariniblastus</taxon>
    </lineage>
</organism>
<gene>
    <name evidence="10" type="primary">secA</name>
    <name evidence="14" type="ORF">MFFC18_06680</name>
</gene>
<evidence type="ECO:0000256" key="10">
    <source>
        <dbReference type="HAMAP-Rule" id="MF_01382"/>
    </source>
</evidence>
<dbReference type="Proteomes" id="UP000322214">
    <property type="component" value="Chromosome"/>
</dbReference>
<dbReference type="PROSITE" id="PS51194">
    <property type="entry name" value="HELICASE_CTER"/>
    <property type="match status" value="1"/>
</dbReference>
<name>A0A5B9P2R2_9BACT</name>
<evidence type="ECO:0000259" key="11">
    <source>
        <dbReference type="PROSITE" id="PS51192"/>
    </source>
</evidence>
<comment type="function">
    <text evidence="10">Part of the Sec protein translocase complex. Interacts with the SecYEG preprotein conducting channel. Has a central role in coupling the hydrolysis of ATP to the transfer of proteins into and across the cell membrane, serving as an ATP-driven molecular motor driving the stepwise translocation of polypeptide chains across the membrane.</text>
</comment>
<comment type="subunit">
    <text evidence="10">Monomer and homodimer. Part of the essential Sec protein translocation apparatus which comprises SecA, SecYEG and auxiliary proteins SecDF. Other proteins may also be involved.</text>
</comment>
<dbReference type="InterPro" id="IPR001650">
    <property type="entry name" value="Helicase_C-like"/>
</dbReference>
<keyword evidence="15" id="KW-1185">Reference proteome</keyword>
<dbReference type="SUPFAM" id="SSF52540">
    <property type="entry name" value="P-loop containing nucleoside triphosphate hydrolases"/>
    <property type="match status" value="2"/>
</dbReference>
<keyword evidence="1 10" id="KW-0813">Transport</keyword>
<feature type="domain" description="SecA family profile" evidence="13">
    <location>
        <begin position="1"/>
        <end position="566"/>
    </location>
</feature>
<dbReference type="PANTHER" id="PTHR30612">
    <property type="entry name" value="SECA INNER MEMBRANE COMPONENT OF SEC PROTEIN SECRETION SYSTEM"/>
    <property type="match status" value="1"/>
</dbReference>
<feature type="domain" description="Helicase C-terminal" evidence="12">
    <location>
        <begin position="405"/>
        <end position="568"/>
    </location>
</feature>
<dbReference type="EC" id="7.4.2.8" evidence="10"/>
<reference evidence="14 15" key="1">
    <citation type="submission" date="2019-08" db="EMBL/GenBank/DDBJ databases">
        <title>Deep-cultivation of Planctomycetes and their phenomic and genomic characterization uncovers novel biology.</title>
        <authorList>
            <person name="Wiegand S."/>
            <person name="Jogler M."/>
            <person name="Boedeker C."/>
            <person name="Pinto D."/>
            <person name="Vollmers J."/>
            <person name="Rivas-Marin E."/>
            <person name="Kohn T."/>
            <person name="Peeters S.H."/>
            <person name="Heuer A."/>
            <person name="Rast P."/>
            <person name="Oberbeckmann S."/>
            <person name="Bunk B."/>
            <person name="Jeske O."/>
            <person name="Meyerdierks A."/>
            <person name="Storesund J.E."/>
            <person name="Kallscheuer N."/>
            <person name="Luecker S."/>
            <person name="Lage O.M."/>
            <person name="Pohl T."/>
            <person name="Merkel B.J."/>
            <person name="Hornburger P."/>
            <person name="Mueller R.-W."/>
            <person name="Bruemmer F."/>
            <person name="Labrenz M."/>
            <person name="Spormann A.M."/>
            <person name="Op den Camp H."/>
            <person name="Overmann J."/>
            <person name="Amann R."/>
            <person name="Jetten M.S.M."/>
            <person name="Mascher T."/>
            <person name="Medema M.H."/>
            <person name="Devos D.P."/>
            <person name="Kaster A.-K."/>
            <person name="Ovreas L."/>
            <person name="Rohde M."/>
            <person name="Galperin M.Y."/>
            <person name="Jogler C."/>
        </authorList>
    </citation>
    <scope>NUCLEOTIDE SEQUENCE [LARGE SCALE GENOMIC DNA]</scope>
    <source>
        <strain evidence="14 15">FC18</strain>
    </source>
</reference>
<dbReference type="PROSITE" id="PS51192">
    <property type="entry name" value="HELICASE_ATP_BIND_1"/>
    <property type="match status" value="1"/>
</dbReference>
<evidence type="ECO:0000256" key="4">
    <source>
        <dbReference type="ARBA" id="ARBA00022741"/>
    </source>
</evidence>
<dbReference type="InterPro" id="IPR011130">
    <property type="entry name" value="SecA_preprotein_X-link_dom"/>
</dbReference>
<dbReference type="GO" id="GO:0065002">
    <property type="term" value="P:intracellular protein transmembrane transport"/>
    <property type="evidence" value="ECO:0007669"/>
    <property type="project" value="UniProtKB-UniRule"/>
</dbReference>
<keyword evidence="4 10" id="KW-0547">Nucleotide-binding</keyword>
<dbReference type="GO" id="GO:0017038">
    <property type="term" value="P:protein import"/>
    <property type="evidence" value="ECO:0007669"/>
    <property type="project" value="InterPro"/>
</dbReference>
<evidence type="ECO:0000256" key="3">
    <source>
        <dbReference type="ARBA" id="ARBA00022490"/>
    </source>
</evidence>
<comment type="subcellular location">
    <subcellularLocation>
        <location evidence="10">Cell membrane</location>
        <topology evidence="10">Peripheral membrane protein</topology>
        <orientation evidence="10">Cytoplasmic side</orientation>
    </subcellularLocation>
    <subcellularLocation>
        <location evidence="10">Cytoplasm</location>
    </subcellularLocation>
    <text evidence="10">Distribution is 50-50.</text>
</comment>
<dbReference type="PANTHER" id="PTHR30612:SF0">
    <property type="entry name" value="CHLOROPLAST PROTEIN-TRANSPORTING ATPASE"/>
    <property type="match status" value="1"/>
</dbReference>
<feature type="binding site" evidence="10">
    <location>
        <position position="487"/>
    </location>
    <ligand>
        <name>ATP</name>
        <dbReference type="ChEBI" id="CHEBI:30616"/>
    </ligand>
</feature>
<evidence type="ECO:0000256" key="5">
    <source>
        <dbReference type="ARBA" id="ARBA00022840"/>
    </source>
</evidence>
<dbReference type="GO" id="GO:0006605">
    <property type="term" value="P:protein targeting"/>
    <property type="evidence" value="ECO:0007669"/>
    <property type="project" value="UniProtKB-UniRule"/>
</dbReference>
<evidence type="ECO:0000256" key="9">
    <source>
        <dbReference type="ARBA" id="ARBA00023136"/>
    </source>
</evidence>